<dbReference type="AlphaFoldDB" id="A0A515D4F5"/>
<reference evidence="1 2" key="1">
    <citation type="submission" date="2018-11" db="EMBL/GenBank/DDBJ databases">
        <title>The first complete genome of Serratia liquefaciens isolated from metalophyte plant revel distinctness adaptive mechanisms in an extreme habitat.</title>
        <authorList>
            <person name="Caneschi W.L."/>
            <person name="Sanchez A.B."/>
            <person name="Felestrino E.B."/>
            <person name="Assis R.A.B."/>
            <person name="Lemes C.G.C."/>
            <person name="Cordeiro I.F."/>
            <person name="Fonseca N.P."/>
            <person name="Villa M."/>
            <person name="Vieira I.T."/>
            <person name="Moraes L.A."/>
            <person name="Kamino L.H.Y."/>
            <person name="do Carmo F."/>
            <person name="Garcia C.M."/>
            <person name="Almeida N.F."/>
            <person name="Silva R.S."/>
            <person name="Ferro J.A."/>
            <person name="Ferro M.I.T."/>
            <person name="Varani A.M."/>
            <person name="Ferreira R.M."/>
            <person name="dos Santos V.L."/>
            <person name="Silva U.C."/>
            <person name="Setubal J.C."/>
            <person name="Moreira L.M."/>
        </authorList>
    </citation>
    <scope>NUCLEOTIDE SEQUENCE [LARGE SCALE GENOMIC DNA]</scope>
    <source>
        <strain evidence="1 2">FG3</strain>
    </source>
</reference>
<sequence length="68" mass="7558">MVESYGLEIIPTTEPGSFYQPLPAPSVTALEHRRIADIVQRARKILQPQGHLLAVVENNYLSSKQVDA</sequence>
<dbReference type="EMBL" id="CP033893">
    <property type="protein sequence ID" value="QDL35280.1"/>
    <property type="molecule type" value="Genomic_DNA"/>
</dbReference>
<gene>
    <name evidence="1" type="ORF">EGO53_27475</name>
</gene>
<evidence type="ECO:0000313" key="2">
    <source>
        <dbReference type="Proteomes" id="UP000317572"/>
    </source>
</evidence>
<protein>
    <submittedName>
        <fullName evidence="1">Uncharacterized protein</fullName>
    </submittedName>
</protein>
<dbReference type="Proteomes" id="UP000317572">
    <property type="component" value="Chromosome"/>
</dbReference>
<organism evidence="1 2">
    <name type="scientific">Serratia liquefaciens</name>
    <dbReference type="NCBI Taxonomy" id="614"/>
    <lineage>
        <taxon>Bacteria</taxon>
        <taxon>Pseudomonadati</taxon>
        <taxon>Pseudomonadota</taxon>
        <taxon>Gammaproteobacteria</taxon>
        <taxon>Enterobacterales</taxon>
        <taxon>Yersiniaceae</taxon>
        <taxon>Serratia</taxon>
    </lineage>
</organism>
<accession>A0A515D4F5</accession>
<name>A0A515D4F5_SERLI</name>
<proteinExistence type="predicted"/>
<evidence type="ECO:0000313" key="1">
    <source>
        <dbReference type="EMBL" id="QDL35280.1"/>
    </source>
</evidence>